<accession>A0A365TQ15</accession>
<feature type="compositionally biased region" description="Basic and acidic residues" evidence="1">
    <location>
        <begin position="38"/>
        <end position="59"/>
    </location>
</feature>
<dbReference type="OrthoDB" id="6167503at2"/>
<reference evidence="3" key="1">
    <citation type="submission" date="2018-06" db="EMBL/GenBank/DDBJ databases">
        <title>Whole genome sequencing of four bacterial strains from South Shetland trench revealing bio-synthetic gene clusters.</title>
        <authorList>
            <person name="Abdel-Mageed W.M."/>
            <person name="Lehri B."/>
            <person name="Jarmusch S."/>
            <person name="Miranda K."/>
            <person name="Goodfellow M."/>
            <person name="Jaspars M."/>
            <person name="Karlyshev A.V."/>
        </authorList>
    </citation>
    <scope>NUCLEOTIDE SEQUENCE [LARGE SCALE GENOMIC DNA]</scope>
    <source>
        <strain evidence="3">SST4</strain>
    </source>
</reference>
<dbReference type="RefSeq" id="WP_113268928.1">
    <property type="nucleotide sequence ID" value="NZ_QNTU01000003.1"/>
</dbReference>
<feature type="compositionally biased region" description="Basic and acidic residues" evidence="1">
    <location>
        <begin position="81"/>
        <end position="104"/>
    </location>
</feature>
<evidence type="ECO:0000313" key="3">
    <source>
        <dbReference type="Proteomes" id="UP000252204"/>
    </source>
</evidence>
<dbReference type="Proteomes" id="UP000252204">
    <property type="component" value="Unassembled WGS sequence"/>
</dbReference>
<gene>
    <name evidence="2" type="ORF">DQ400_06160</name>
</gene>
<name>A0A365TQ15_9GAMM</name>
<organism evidence="2 3">
    <name type="scientific">Vreelandella sulfidaeris</name>
    <dbReference type="NCBI Taxonomy" id="115553"/>
    <lineage>
        <taxon>Bacteria</taxon>
        <taxon>Pseudomonadati</taxon>
        <taxon>Pseudomonadota</taxon>
        <taxon>Gammaproteobacteria</taxon>
        <taxon>Oceanospirillales</taxon>
        <taxon>Halomonadaceae</taxon>
        <taxon>Vreelandella</taxon>
    </lineage>
</organism>
<dbReference type="EMBL" id="QNTU01000003">
    <property type="protein sequence ID" value="RBI67974.1"/>
    <property type="molecule type" value="Genomic_DNA"/>
</dbReference>
<dbReference type="AlphaFoldDB" id="A0A365TQ15"/>
<proteinExistence type="predicted"/>
<comment type="caution">
    <text evidence="2">The sequence shown here is derived from an EMBL/GenBank/DDBJ whole genome shotgun (WGS) entry which is preliminary data.</text>
</comment>
<keyword evidence="3" id="KW-1185">Reference proteome</keyword>
<sequence length="104" mass="11416">MSHKTEGNVKDTEQTQKAKQVIDKDTPNVDGDPTQKGSSHEEPTPFRPDENVDNQKDASARSVPSHNTSSKEAPIQGTQLTKEKQAHKDDINKKADRAAPKGNE</sequence>
<evidence type="ECO:0000313" key="2">
    <source>
        <dbReference type="EMBL" id="RBI67974.1"/>
    </source>
</evidence>
<evidence type="ECO:0000256" key="1">
    <source>
        <dbReference type="SAM" id="MobiDB-lite"/>
    </source>
</evidence>
<protein>
    <submittedName>
        <fullName evidence="2">Uncharacterized protein</fullName>
    </submittedName>
</protein>
<feature type="region of interest" description="Disordered" evidence="1">
    <location>
        <begin position="1"/>
        <end position="104"/>
    </location>
</feature>
<feature type="compositionally biased region" description="Basic and acidic residues" evidence="1">
    <location>
        <begin position="1"/>
        <end position="27"/>
    </location>
</feature>
<feature type="compositionally biased region" description="Polar residues" evidence="1">
    <location>
        <begin position="62"/>
        <end position="80"/>
    </location>
</feature>